<evidence type="ECO:0000259" key="6">
    <source>
        <dbReference type="Pfam" id="PF02826"/>
    </source>
</evidence>
<dbReference type="InterPro" id="IPR020921">
    <property type="entry name" value="Erythronate-4-P_DHase"/>
</dbReference>
<dbReference type="GO" id="GO:0008615">
    <property type="term" value="P:pyridoxine biosynthetic process"/>
    <property type="evidence" value="ECO:0007669"/>
    <property type="project" value="UniProtKB-KW"/>
</dbReference>
<dbReference type="GO" id="GO:0033711">
    <property type="term" value="F:4-phosphoerythronate dehydrogenase activity"/>
    <property type="evidence" value="ECO:0007669"/>
    <property type="project" value="InterPro"/>
</dbReference>
<dbReference type="SUPFAM" id="SSF51735">
    <property type="entry name" value="NAD(P)-binding Rossmann-fold domains"/>
    <property type="match status" value="1"/>
</dbReference>
<keyword evidence="2" id="KW-0963">Cytoplasm</keyword>
<keyword evidence="4" id="KW-0520">NAD</keyword>
<organism evidence="7">
    <name type="scientific">marine metagenome</name>
    <dbReference type="NCBI Taxonomy" id="408172"/>
    <lineage>
        <taxon>unclassified sequences</taxon>
        <taxon>metagenomes</taxon>
        <taxon>ecological metagenomes</taxon>
    </lineage>
</organism>
<dbReference type="AlphaFoldDB" id="A0A381QC35"/>
<dbReference type="InterPro" id="IPR029753">
    <property type="entry name" value="D-isomer_DH_CS"/>
</dbReference>
<dbReference type="PANTHER" id="PTHR43761">
    <property type="entry name" value="D-ISOMER SPECIFIC 2-HYDROXYACID DEHYDROGENASE FAMILY PROTEIN (AFU_ORTHOLOGUE AFUA_1G13630)"/>
    <property type="match status" value="1"/>
</dbReference>
<reference evidence="7" key="1">
    <citation type="submission" date="2018-05" db="EMBL/GenBank/DDBJ databases">
        <authorList>
            <person name="Lanie J.A."/>
            <person name="Ng W.-L."/>
            <person name="Kazmierczak K.M."/>
            <person name="Andrzejewski T.M."/>
            <person name="Davidsen T.M."/>
            <person name="Wayne K.J."/>
            <person name="Tettelin H."/>
            <person name="Glass J.I."/>
            <person name="Rusch D."/>
            <person name="Podicherti R."/>
            <person name="Tsui H.-C.T."/>
            <person name="Winkler M.E."/>
        </authorList>
    </citation>
    <scope>NUCLEOTIDE SEQUENCE</scope>
</reference>
<dbReference type="Gene3D" id="3.40.50.720">
    <property type="entry name" value="NAD(P)-binding Rossmann-like Domain"/>
    <property type="match status" value="2"/>
</dbReference>
<dbReference type="InterPro" id="IPR050418">
    <property type="entry name" value="D-iso_2-hydroxyacid_DH_PdxB"/>
</dbReference>
<dbReference type="Pfam" id="PF02826">
    <property type="entry name" value="2-Hacid_dh_C"/>
    <property type="match status" value="1"/>
</dbReference>
<comment type="similarity">
    <text evidence="1">Belongs to the D-isomer specific 2-hydroxyacid dehydrogenase family.</text>
</comment>
<keyword evidence="5" id="KW-0664">Pyridoxine biosynthesis</keyword>
<protein>
    <recommendedName>
        <fullName evidence="6">D-isomer specific 2-hydroxyacid dehydrogenase NAD-binding domain-containing protein</fullName>
    </recommendedName>
</protein>
<keyword evidence="3" id="KW-0560">Oxidoreductase</keyword>
<dbReference type="InterPro" id="IPR029752">
    <property type="entry name" value="D-isomer_DH_CS1"/>
</dbReference>
<evidence type="ECO:0000313" key="7">
    <source>
        <dbReference type="EMBL" id="SUZ76570.1"/>
    </source>
</evidence>
<dbReference type="CDD" id="cd12158">
    <property type="entry name" value="ErythrP_dh"/>
    <property type="match status" value="1"/>
</dbReference>
<evidence type="ECO:0000256" key="1">
    <source>
        <dbReference type="ARBA" id="ARBA00005854"/>
    </source>
</evidence>
<sequence length="372" mass="41132">MKIVADTNLYGVRSTFEQIGELVLVPGRELNKSHLKDADALLVRSITRVDADLLEASSIKFVGTVTSGVDHIDNTYLENKGIAFADARGSNANAVVDYCFTALAYCIKMKSLVLEDCKVGIVGGGHIGGLFAKKLRRLNVEVLICDPPLQDSATEPALEKYCPIEAIMQCDVVSLHVPLTKDNEHATYGLLNFERLSALPQSALLINTCRGSVVEENALLELLNQRSDLTCIVDVWENEPVTNSALVQRVDIATPHIAGYSMEAKRIAMVHIFKQIQKEFSLPVQSQTICEKDKEVKITGNLEEDPWAIVLGLLPLCSLSEKFKKSHEHENVADAFDQLRRNMLARREFNKIMLPGAHLTEVQRAVLQVLGV</sequence>
<evidence type="ECO:0000256" key="4">
    <source>
        <dbReference type="ARBA" id="ARBA00023027"/>
    </source>
</evidence>
<dbReference type="PANTHER" id="PTHR43761:SF1">
    <property type="entry name" value="D-ISOMER SPECIFIC 2-HYDROXYACID DEHYDROGENASE CATALYTIC DOMAIN-CONTAINING PROTEIN-RELATED"/>
    <property type="match status" value="1"/>
</dbReference>
<dbReference type="PROSITE" id="PS00671">
    <property type="entry name" value="D_2_HYDROXYACID_DH_3"/>
    <property type="match status" value="1"/>
</dbReference>
<dbReference type="PROSITE" id="PS00065">
    <property type="entry name" value="D_2_HYDROXYACID_DH_1"/>
    <property type="match status" value="1"/>
</dbReference>
<evidence type="ECO:0000256" key="3">
    <source>
        <dbReference type="ARBA" id="ARBA00023002"/>
    </source>
</evidence>
<dbReference type="GO" id="GO:0005737">
    <property type="term" value="C:cytoplasm"/>
    <property type="evidence" value="ECO:0007669"/>
    <property type="project" value="InterPro"/>
</dbReference>
<dbReference type="InterPro" id="IPR036291">
    <property type="entry name" value="NAD(P)-bd_dom_sf"/>
</dbReference>
<evidence type="ECO:0000256" key="2">
    <source>
        <dbReference type="ARBA" id="ARBA00022490"/>
    </source>
</evidence>
<name>A0A381QC35_9ZZZZ</name>
<dbReference type="EMBL" id="UINC01001283">
    <property type="protein sequence ID" value="SUZ76570.1"/>
    <property type="molecule type" value="Genomic_DNA"/>
</dbReference>
<dbReference type="HAMAP" id="MF_01825">
    <property type="entry name" value="PdxB"/>
    <property type="match status" value="1"/>
</dbReference>
<proteinExistence type="inferred from homology"/>
<dbReference type="GO" id="GO:0051287">
    <property type="term" value="F:NAD binding"/>
    <property type="evidence" value="ECO:0007669"/>
    <property type="project" value="InterPro"/>
</dbReference>
<feature type="non-terminal residue" evidence="7">
    <location>
        <position position="372"/>
    </location>
</feature>
<feature type="domain" description="D-isomer specific 2-hydroxyacid dehydrogenase NAD-binding" evidence="6">
    <location>
        <begin position="111"/>
        <end position="258"/>
    </location>
</feature>
<dbReference type="SUPFAM" id="SSF52283">
    <property type="entry name" value="Formate/glycerate dehydrogenase catalytic domain-like"/>
    <property type="match status" value="1"/>
</dbReference>
<evidence type="ECO:0000256" key="5">
    <source>
        <dbReference type="ARBA" id="ARBA00023096"/>
    </source>
</evidence>
<accession>A0A381QC35</accession>
<feature type="non-terminal residue" evidence="7">
    <location>
        <position position="1"/>
    </location>
</feature>
<dbReference type="InterPro" id="IPR006140">
    <property type="entry name" value="D-isomer_DH_NAD-bd"/>
</dbReference>
<gene>
    <name evidence="7" type="ORF">METZ01_LOCUS29424</name>
</gene>